<sequence>MAQQSHLWFLNNINLQHVFPPIINDANVILNRCKFDCKKKNMNARVICNINVKEEAIRLNVNDDNVILKVREIVWRSSSPLDKQMYFLGENKTGNDLSMLPWDLGAA</sequence>
<gene>
    <name evidence="1" type="ORF">AMORRO_LOCUS12830</name>
</gene>
<comment type="caution">
    <text evidence="1">The sequence shown here is derived from an EMBL/GenBank/DDBJ whole genome shotgun (WGS) entry which is preliminary data.</text>
</comment>
<accession>A0A9N9HZ59</accession>
<reference evidence="1" key="1">
    <citation type="submission" date="2021-06" db="EMBL/GenBank/DDBJ databases">
        <authorList>
            <person name="Kallberg Y."/>
            <person name="Tangrot J."/>
            <person name="Rosling A."/>
        </authorList>
    </citation>
    <scope>NUCLEOTIDE SEQUENCE</scope>
    <source>
        <strain evidence="1">CL551</strain>
    </source>
</reference>
<proteinExistence type="predicted"/>
<name>A0A9N9HZ59_9GLOM</name>
<dbReference type="OrthoDB" id="2359699at2759"/>
<dbReference type="AlphaFoldDB" id="A0A9N9HZ59"/>
<keyword evidence="2" id="KW-1185">Reference proteome</keyword>
<evidence type="ECO:0000313" key="1">
    <source>
        <dbReference type="EMBL" id="CAG8713250.1"/>
    </source>
</evidence>
<protein>
    <submittedName>
        <fullName evidence="1">8616_t:CDS:1</fullName>
    </submittedName>
</protein>
<dbReference type="EMBL" id="CAJVPV010020011">
    <property type="protein sequence ID" value="CAG8713250.1"/>
    <property type="molecule type" value="Genomic_DNA"/>
</dbReference>
<feature type="non-terminal residue" evidence="1">
    <location>
        <position position="107"/>
    </location>
</feature>
<dbReference type="Proteomes" id="UP000789342">
    <property type="component" value="Unassembled WGS sequence"/>
</dbReference>
<evidence type="ECO:0000313" key="2">
    <source>
        <dbReference type="Proteomes" id="UP000789342"/>
    </source>
</evidence>
<organism evidence="1 2">
    <name type="scientific">Acaulospora morrowiae</name>
    <dbReference type="NCBI Taxonomy" id="94023"/>
    <lineage>
        <taxon>Eukaryota</taxon>
        <taxon>Fungi</taxon>
        <taxon>Fungi incertae sedis</taxon>
        <taxon>Mucoromycota</taxon>
        <taxon>Glomeromycotina</taxon>
        <taxon>Glomeromycetes</taxon>
        <taxon>Diversisporales</taxon>
        <taxon>Acaulosporaceae</taxon>
        <taxon>Acaulospora</taxon>
    </lineage>
</organism>